<feature type="domain" description="Release factor glutamine methyltransferase N-terminal" evidence="7">
    <location>
        <begin position="28"/>
        <end position="76"/>
    </location>
</feature>
<dbReference type="EC" id="2.1.1.297" evidence="5"/>
<dbReference type="InterPro" id="IPR002052">
    <property type="entry name" value="DNA_methylase_N6_adenine_CS"/>
</dbReference>
<dbReference type="GO" id="GO:0102559">
    <property type="term" value="F:peptide chain release factor N(5)-glutamine methyltransferase activity"/>
    <property type="evidence" value="ECO:0007669"/>
    <property type="project" value="UniProtKB-EC"/>
</dbReference>
<dbReference type="PANTHER" id="PTHR18895">
    <property type="entry name" value="HEMK METHYLTRANSFERASE"/>
    <property type="match status" value="1"/>
</dbReference>
<evidence type="ECO:0000256" key="4">
    <source>
        <dbReference type="ARBA" id="ARBA00048391"/>
    </source>
</evidence>
<evidence type="ECO:0000313" key="8">
    <source>
        <dbReference type="EMBL" id="PTX43764.1"/>
    </source>
</evidence>
<evidence type="ECO:0000256" key="1">
    <source>
        <dbReference type="ARBA" id="ARBA00022603"/>
    </source>
</evidence>
<gene>
    <name evidence="5" type="primary">prmC</name>
    <name evidence="8" type="ORF">C8P64_2297</name>
</gene>
<dbReference type="PROSITE" id="PS00092">
    <property type="entry name" value="N6_MTASE"/>
    <property type="match status" value="1"/>
</dbReference>
<evidence type="ECO:0000256" key="2">
    <source>
        <dbReference type="ARBA" id="ARBA00022679"/>
    </source>
</evidence>
<keyword evidence="9" id="KW-1185">Reference proteome</keyword>
<comment type="catalytic activity">
    <reaction evidence="4 5">
        <text>L-glutaminyl-[peptide chain release factor] + S-adenosyl-L-methionine = N(5)-methyl-L-glutaminyl-[peptide chain release factor] + S-adenosyl-L-homocysteine + H(+)</text>
        <dbReference type="Rhea" id="RHEA:42896"/>
        <dbReference type="Rhea" id="RHEA-COMP:10271"/>
        <dbReference type="Rhea" id="RHEA-COMP:10272"/>
        <dbReference type="ChEBI" id="CHEBI:15378"/>
        <dbReference type="ChEBI" id="CHEBI:30011"/>
        <dbReference type="ChEBI" id="CHEBI:57856"/>
        <dbReference type="ChEBI" id="CHEBI:59789"/>
        <dbReference type="ChEBI" id="CHEBI:61891"/>
        <dbReference type="EC" id="2.1.1.297"/>
    </reaction>
</comment>
<dbReference type="NCBIfam" id="TIGR03534">
    <property type="entry name" value="RF_mod_PrmC"/>
    <property type="match status" value="1"/>
</dbReference>
<protein>
    <recommendedName>
        <fullName evidence="5">Release factor glutamine methyltransferase</fullName>
        <shortName evidence="5">RF MTase</shortName>
        <ecNumber evidence="5">2.1.1.297</ecNumber>
    </recommendedName>
    <alternativeName>
        <fullName evidence="5">N5-glutamine methyltransferase PrmC</fullName>
    </alternativeName>
    <alternativeName>
        <fullName evidence="5">Protein-(glutamine-N5) MTase PrmC</fullName>
    </alternativeName>
    <alternativeName>
        <fullName evidence="5">Protein-glutamine N-methyltransferase PrmC</fullName>
    </alternativeName>
</protein>
<evidence type="ECO:0000313" key="9">
    <source>
        <dbReference type="Proteomes" id="UP000244174"/>
    </source>
</evidence>
<comment type="similarity">
    <text evidence="5">Belongs to the protein N5-glutamine methyltransferase family. PrmC subfamily.</text>
</comment>
<dbReference type="Proteomes" id="UP000244174">
    <property type="component" value="Unassembled WGS sequence"/>
</dbReference>
<feature type="domain" description="Methyltransferase small" evidence="6">
    <location>
        <begin position="112"/>
        <end position="203"/>
    </location>
</feature>
<comment type="caution">
    <text evidence="8">The sequence shown here is derived from an EMBL/GenBank/DDBJ whole genome shotgun (WGS) entry which is preliminary data.</text>
</comment>
<feature type="binding site" evidence="5">
    <location>
        <position position="188"/>
    </location>
    <ligand>
        <name>S-adenosyl-L-methionine</name>
        <dbReference type="ChEBI" id="CHEBI:59789"/>
    </ligand>
</feature>
<organism evidence="8 9">
    <name type="scientific">Christiangramia gaetbulicola</name>
    <dbReference type="NCBI Taxonomy" id="703340"/>
    <lineage>
        <taxon>Bacteria</taxon>
        <taxon>Pseudomonadati</taxon>
        <taxon>Bacteroidota</taxon>
        <taxon>Flavobacteriia</taxon>
        <taxon>Flavobacteriales</taxon>
        <taxon>Flavobacteriaceae</taxon>
        <taxon>Christiangramia</taxon>
    </lineage>
</organism>
<dbReference type="OrthoDB" id="9800643at2"/>
<dbReference type="Gene3D" id="3.40.50.150">
    <property type="entry name" value="Vaccinia Virus protein VP39"/>
    <property type="match status" value="1"/>
</dbReference>
<evidence type="ECO:0000259" key="6">
    <source>
        <dbReference type="Pfam" id="PF05175"/>
    </source>
</evidence>
<feature type="binding site" evidence="5">
    <location>
        <begin position="122"/>
        <end position="126"/>
    </location>
    <ligand>
        <name>S-adenosyl-L-methionine</name>
        <dbReference type="ChEBI" id="CHEBI:59789"/>
    </ligand>
</feature>
<dbReference type="InterPro" id="IPR050320">
    <property type="entry name" value="N5-glutamine_MTase"/>
</dbReference>
<dbReference type="PANTHER" id="PTHR18895:SF74">
    <property type="entry name" value="MTRF1L RELEASE FACTOR GLUTAMINE METHYLTRANSFERASE"/>
    <property type="match status" value="1"/>
</dbReference>
<sequence length="282" mass="32932">MLISQLKIQFIESLQDEFPITEIESFFYILTEYYLGIKRIDMALDRDLEISEAQFQKFEKAMLRLKDHEPVQYITGQTEFYGLEFEVNKNVLIPRPETEELIEWIIQDHQNKSEKLNILDIGTGSGCIPICLAKNINNAHVGSFDISKEALALARRNAQKNNVEVDFREFDILSAEKLDEKYDIIVSNPPYVRELEKKEMHKNVLEHEPELALYVQDDDALIFYRQISQLAKEALKENGVLYFEINQYLGEETKALVESFGFEAELKKDIFGNHRMLKAIRK</sequence>
<feature type="binding site" evidence="5">
    <location>
        <position position="145"/>
    </location>
    <ligand>
        <name>S-adenosyl-L-methionine</name>
        <dbReference type="ChEBI" id="CHEBI:59789"/>
    </ligand>
</feature>
<dbReference type="SUPFAM" id="SSF53335">
    <property type="entry name" value="S-adenosyl-L-methionine-dependent methyltransferases"/>
    <property type="match status" value="1"/>
</dbReference>
<proteinExistence type="inferred from homology"/>
<reference evidence="8 9" key="1">
    <citation type="submission" date="2018-04" db="EMBL/GenBank/DDBJ databases">
        <title>Genomic Encyclopedia of Archaeal and Bacterial Type Strains, Phase II (KMG-II): from individual species to whole genera.</title>
        <authorList>
            <person name="Goeker M."/>
        </authorList>
    </citation>
    <scope>NUCLEOTIDE SEQUENCE [LARGE SCALE GENOMIC DNA]</scope>
    <source>
        <strain evidence="8 9">DSM 23082</strain>
    </source>
</reference>
<dbReference type="InterPro" id="IPR004556">
    <property type="entry name" value="HemK-like"/>
</dbReference>
<dbReference type="HAMAP" id="MF_02126">
    <property type="entry name" value="RF_methyltr_PrmC"/>
    <property type="match status" value="1"/>
</dbReference>
<feature type="binding site" evidence="5">
    <location>
        <begin position="188"/>
        <end position="191"/>
    </location>
    <ligand>
        <name>substrate</name>
    </ligand>
</feature>
<dbReference type="Pfam" id="PF05175">
    <property type="entry name" value="MTS"/>
    <property type="match status" value="1"/>
</dbReference>
<dbReference type="InterPro" id="IPR029063">
    <property type="entry name" value="SAM-dependent_MTases_sf"/>
</dbReference>
<dbReference type="NCBIfam" id="TIGR00536">
    <property type="entry name" value="hemK_fam"/>
    <property type="match status" value="1"/>
</dbReference>
<dbReference type="InterPro" id="IPR007848">
    <property type="entry name" value="Small_mtfrase_dom"/>
</dbReference>
<dbReference type="InterPro" id="IPR019874">
    <property type="entry name" value="RF_methyltr_PrmC"/>
</dbReference>
<accession>A0A2T6AIX7</accession>
<evidence type="ECO:0000256" key="3">
    <source>
        <dbReference type="ARBA" id="ARBA00022691"/>
    </source>
</evidence>
<dbReference type="Gene3D" id="1.10.8.10">
    <property type="entry name" value="DNA helicase RuvA subunit, C-terminal domain"/>
    <property type="match status" value="1"/>
</dbReference>
<dbReference type="EMBL" id="QBKQ01000002">
    <property type="protein sequence ID" value="PTX43764.1"/>
    <property type="molecule type" value="Genomic_DNA"/>
</dbReference>
<dbReference type="AlphaFoldDB" id="A0A2T6AIX7"/>
<dbReference type="InterPro" id="IPR040758">
    <property type="entry name" value="PrmC_N"/>
</dbReference>
<dbReference type="RefSeq" id="WP_108172167.1">
    <property type="nucleotide sequence ID" value="NZ_QBKQ01000002.1"/>
</dbReference>
<evidence type="ECO:0000256" key="5">
    <source>
        <dbReference type="HAMAP-Rule" id="MF_02126"/>
    </source>
</evidence>
<comment type="function">
    <text evidence="5">Methylates the class 1 translation termination release factors RF1/PrfA and RF2/PrfB on the glutamine residue of the universally conserved GGQ motif.</text>
</comment>
<dbReference type="GO" id="GO:0003676">
    <property type="term" value="F:nucleic acid binding"/>
    <property type="evidence" value="ECO:0007669"/>
    <property type="project" value="InterPro"/>
</dbReference>
<dbReference type="Pfam" id="PF17827">
    <property type="entry name" value="PrmC_N"/>
    <property type="match status" value="1"/>
</dbReference>
<name>A0A2T6AIX7_9FLAO</name>
<evidence type="ECO:0000259" key="7">
    <source>
        <dbReference type="Pfam" id="PF17827"/>
    </source>
</evidence>
<keyword evidence="3 5" id="KW-0949">S-adenosyl-L-methionine</keyword>
<keyword evidence="1 5" id="KW-0489">Methyltransferase</keyword>
<keyword evidence="2 5" id="KW-0808">Transferase</keyword>
<comment type="caution">
    <text evidence="5">Lacks conserved residue(s) required for the propagation of feature annotation.</text>
</comment>
<dbReference type="CDD" id="cd02440">
    <property type="entry name" value="AdoMet_MTases"/>
    <property type="match status" value="1"/>
</dbReference>
<dbReference type="GO" id="GO:0032259">
    <property type="term" value="P:methylation"/>
    <property type="evidence" value="ECO:0007669"/>
    <property type="project" value="UniProtKB-KW"/>
</dbReference>